<sequence>RRASRPAELGEHIFALPFARRAGLAVPRAGTILRVDFC</sequence>
<proteinExistence type="predicted"/>
<organism evidence="1 2">
    <name type="scientific">Trifolium medium</name>
    <dbReference type="NCBI Taxonomy" id="97028"/>
    <lineage>
        <taxon>Eukaryota</taxon>
        <taxon>Viridiplantae</taxon>
        <taxon>Streptophyta</taxon>
        <taxon>Embryophyta</taxon>
        <taxon>Tracheophyta</taxon>
        <taxon>Spermatophyta</taxon>
        <taxon>Magnoliopsida</taxon>
        <taxon>eudicotyledons</taxon>
        <taxon>Gunneridae</taxon>
        <taxon>Pentapetalae</taxon>
        <taxon>rosids</taxon>
        <taxon>fabids</taxon>
        <taxon>Fabales</taxon>
        <taxon>Fabaceae</taxon>
        <taxon>Papilionoideae</taxon>
        <taxon>50 kb inversion clade</taxon>
        <taxon>NPAAA clade</taxon>
        <taxon>Hologalegina</taxon>
        <taxon>IRL clade</taxon>
        <taxon>Trifolieae</taxon>
        <taxon>Trifolium</taxon>
    </lineage>
</organism>
<evidence type="ECO:0000313" key="1">
    <source>
        <dbReference type="EMBL" id="MCI62358.1"/>
    </source>
</evidence>
<keyword evidence="2" id="KW-1185">Reference proteome</keyword>
<comment type="caution">
    <text evidence="1">The sequence shown here is derived from an EMBL/GenBank/DDBJ whole genome shotgun (WGS) entry which is preliminary data.</text>
</comment>
<feature type="non-terminal residue" evidence="1">
    <location>
        <position position="1"/>
    </location>
</feature>
<dbReference type="Proteomes" id="UP000265520">
    <property type="component" value="Unassembled WGS sequence"/>
</dbReference>
<dbReference type="AlphaFoldDB" id="A0A392TN62"/>
<evidence type="ECO:0000313" key="2">
    <source>
        <dbReference type="Proteomes" id="UP000265520"/>
    </source>
</evidence>
<name>A0A392TN62_9FABA</name>
<dbReference type="EMBL" id="LXQA010617486">
    <property type="protein sequence ID" value="MCI62358.1"/>
    <property type="molecule type" value="Genomic_DNA"/>
</dbReference>
<protein>
    <submittedName>
        <fullName evidence="1">Uncharacterized protein</fullName>
    </submittedName>
</protein>
<accession>A0A392TN62</accession>
<reference evidence="1 2" key="1">
    <citation type="journal article" date="2018" name="Front. Plant Sci.">
        <title>Red Clover (Trifolium pratense) and Zigzag Clover (T. medium) - A Picture of Genomic Similarities and Differences.</title>
        <authorList>
            <person name="Dluhosova J."/>
            <person name="Istvanek J."/>
            <person name="Nedelnik J."/>
            <person name="Repkova J."/>
        </authorList>
    </citation>
    <scope>NUCLEOTIDE SEQUENCE [LARGE SCALE GENOMIC DNA]</scope>
    <source>
        <strain evidence="2">cv. 10/8</strain>
        <tissue evidence="1">Leaf</tissue>
    </source>
</reference>